<reference evidence="10" key="1">
    <citation type="journal article" date="2019" name="Int. J. Syst. Evol. Microbiol.">
        <title>The Global Catalogue of Microorganisms (GCM) 10K type strain sequencing project: providing services to taxonomists for standard genome sequencing and annotation.</title>
        <authorList>
            <consortium name="The Broad Institute Genomics Platform"/>
            <consortium name="The Broad Institute Genome Sequencing Center for Infectious Disease"/>
            <person name="Wu L."/>
            <person name="Ma J."/>
        </authorList>
    </citation>
    <scope>NUCLEOTIDE SEQUENCE [LARGE SCALE GENOMIC DNA]</scope>
    <source>
        <strain evidence="10">CCUG 60214</strain>
    </source>
</reference>
<dbReference type="Pfam" id="PF04234">
    <property type="entry name" value="CopC"/>
    <property type="match status" value="1"/>
</dbReference>
<dbReference type="PANTHER" id="PTHR34820:SF4">
    <property type="entry name" value="INNER MEMBRANE PROTEIN YEBZ"/>
    <property type="match status" value="1"/>
</dbReference>
<dbReference type="InterPro" id="IPR032694">
    <property type="entry name" value="CopC/D"/>
</dbReference>
<feature type="region of interest" description="Disordered" evidence="5">
    <location>
        <begin position="125"/>
        <end position="163"/>
    </location>
</feature>
<evidence type="ECO:0000256" key="2">
    <source>
        <dbReference type="ARBA" id="ARBA00022723"/>
    </source>
</evidence>
<evidence type="ECO:0000256" key="1">
    <source>
        <dbReference type="ARBA" id="ARBA00004196"/>
    </source>
</evidence>
<evidence type="ECO:0000256" key="6">
    <source>
        <dbReference type="SAM" id="Phobius"/>
    </source>
</evidence>
<dbReference type="PANTHER" id="PTHR34820">
    <property type="entry name" value="INNER MEMBRANE PROTEIN YEBZ"/>
    <property type="match status" value="1"/>
</dbReference>
<keyword evidence="6" id="KW-0472">Membrane</keyword>
<evidence type="ECO:0000256" key="3">
    <source>
        <dbReference type="ARBA" id="ARBA00022729"/>
    </source>
</evidence>
<evidence type="ECO:0000256" key="5">
    <source>
        <dbReference type="SAM" id="MobiDB-lite"/>
    </source>
</evidence>
<keyword evidence="3 7" id="KW-0732">Signal</keyword>
<dbReference type="RefSeq" id="WP_380721070.1">
    <property type="nucleotide sequence ID" value="NZ_JBHTLK010000019.1"/>
</dbReference>
<gene>
    <name evidence="9" type="ORF">ACFQ3T_06505</name>
</gene>
<name>A0ABW3QPS6_9PSEU</name>
<dbReference type="SUPFAM" id="SSF81296">
    <property type="entry name" value="E set domains"/>
    <property type="match status" value="1"/>
</dbReference>
<dbReference type="InterPro" id="IPR014755">
    <property type="entry name" value="Cu-Rt/internalin_Ig-like"/>
</dbReference>
<dbReference type="Proteomes" id="UP001597168">
    <property type="component" value="Unassembled WGS sequence"/>
</dbReference>
<comment type="subcellular location">
    <subcellularLocation>
        <location evidence="1">Cell envelope</location>
    </subcellularLocation>
</comment>
<keyword evidence="6" id="KW-1133">Transmembrane helix</keyword>
<keyword evidence="6" id="KW-0812">Transmembrane</keyword>
<keyword evidence="10" id="KW-1185">Reference proteome</keyword>
<protein>
    <submittedName>
        <fullName evidence="9">Copper resistance protein CopC</fullName>
    </submittedName>
</protein>
<feature type="chain" id="PRO_5045103949" evidence="7">
    <location>
        <begin position="25"/>
        <end position="225"/>
    </location>
</feature>
<evidence type="ECO:0000256" key="7">
    <source>
        <dbReference type="SAM" id="SignalP"/>
    </source>
</evidence>
<feature type="domain" description="CopC" evidence="8">
    <location>
        <begin position="25"/>
        <end position="119"/>
    </location>
</feature>
<evidence type="ECO:0000313" key="9">
    <source>
        <dbReference type="EMBL" id="MFD1146768.1"/>
    </source>
</evidence>
<proteinExistence type="predicted"/>
<feature type="transmembrane region" description="Helical" evidence="6">
    <location>
        <begin position="185"/>
        <end position="206"/>
    </location>
</feature>
<keyword evidence="2" id="KW-0479">Metal-binding</keyword>
<evidence type="ECO:0000259" key="8">
    <source>
        <dbReference type="Pfam" id="PF04234"/>
    </source>
</evidence>
<feature type="signal peptide" evidence="7">
    <location>
        <begin position="1"/>
        <end position="24"/>
    </location>
</feature>
<accession>A0ABW3QPS6</accession>
<comment type="caution">
    <text evidence="9">The sequence shown here is derived from an EMBL/GenBank/DDBJ whole genome shotgun (WGS) entry which is preliminary data.</text>
</comment>
<keyword evidence="4" id="KW-0186">Copper</keyword>
<organism evidence="9 10">
    <name type="scientific">Saccharothrix hoggarensis</name>
    <dbReference type="NCBI Taxonomy" id="913853"/>
    <lineage>
        <taxon>Bacteria</taxon>
        <taxon>Bacillati</taxon>
        <taxon>Actinomycetota</taxon>
        <taxon>Actinomycetes</taxon>
        <taxon>Pseudonocardiales</taxon>
        <taxon>Pseudonocardiaceae</taxon>
        <taxon>Saccharothrix</taxon>
    </lineage>
</organism>
<dbReference type="InterPro" id="IPR007348">
    <property type="entry name" value="CopC_dom"/>
</dbReference>
<dbReference type="Gene3D" id="2.60.40.1220">
    <property type="match status" value="1"/>
</dbReference>
<sequence length="225" mass="22086">MTRLALSALLATLVLLGAAPPASAHTELVSSDPANGASLPQRPTRLTLTFTEPVPAESATVTVTGPDGAAWPLGEVTAQGATLLVPLNQTGSPAGAYTVTWMVQSLDGDFVDGTFAFTLTAPPAQQPPAATASAVPPAVTSPAATTPAVTPPGTTATGSGATITGEATATSTRATGGAADDGVPLWVWIVLVALLAVVGIAVAVALSRRANRSDAGGPDDGESAT</sequence>
<dbReference type="EMBL" id="JBHTLK010000019">
    <property type="protein sequence ID" value="MFD1146768.1"/>
    <property type="molecule type" value="Genomic_DNA"/>
</dbReference>
<dbReference type="InterPro" id="IPR014756">
    <property type="entry name" value="Ig_E-set"/>
</dbReference>
<evidence type="ECO:0000256" key="4">
    <source>
        <dbReference type="ARBA" id="ARBA00023008"/>
    </source>
</evidence>
<evidence type="ECO:0000313" key="10">
    <source>
        <dbReference type="Proteomes" id="UP001597168"/>
    </source>
</evidence>